<dbReference type="HOGENOM" id="CLU_053501_0_0_7"/>
<evidence type="ECO:0000313" key="2">
    <source>
        <dbReference type="EMBL" id="AII14133.1"/>
    </source>
</evidence>
<dbReference type="STRING" id="1244531.CIG2463D_0267"/>
<gene>
    <name evidence="2" type="ORF">CIG1485E_0262</name>
</gene>
<feature type="transmembrane region" description="Helical" evidence="1">
    <location>
        <begin position="7"/>
        <end position="25"/>
    </location>
</feature>
<dbReference type="OrthoDB" id="5338103at2"/>
<evidence type="ECO:0000256" key="1">
    <source>
        <dbReference type="SAM" id="Phobius"/>
    </source>
</evidence>
<keyword evidence="3" id="KW-1185">Reference proteome</keyword>
<dbReference type="RefSeq" id="WP_038452857.1">
    <property type="nucleotide sequence ID" value="NZ_CP009043.1"/>
</dbReference>
<evidence type="ECO:0000313" key="3">
    <source>
        <dbReference type="Proteomes" id="UP000028486"/>
    </source>
</evidence>
<keyword evidence="1" id="KW-1133">Transmembrane helix</keyword>
<name>A0A076F8V7_9BACT</name>
<accession>A0A076F8V7</accession>
<organism evidence="2 3">
    <name type="scientific">Campylobacter iguaniorum</name>
    <dbReference type="NCBI Taxonomy" id="1244531"/>
    <lineage>
        <taxon>Bacteria</taxon>
        <taxon>Pseudomonadati</taxon>
        <taxon>Campylobacterota</taxon>
        <taxon>Epsilonproteobacteria</taxon>
        <taxon>Campylobacterales</taxon>
        <taxon>Campylobacteraceae</taxon>
        <taxon>Campylobacter</taxon>
    </lineage>
</organism>
<dbReference type="eggNOG" id="ENOG502ZZ9C">
    <property type="taxonomic scope" value="Bacteria"/>
</dbReference>
<dbReference type="PATRIC" id="fig|1244531.5.peg.271"/>
<proteinExistence type="predicted"/>
<feature type="transmembrane region" description="Helical" evidence="1">
    <location>
        <begin position="45"/>
        <end position="66"/>
    </location>
</feature>
<sequence>MKARRYVLYSIIYVALIWVFVFTFFNQNFSLSILEYTLDLPVASWVVIPIALFALLSIFHISYYGFKNFLDARAVKNDLNLYNSLAKEVFLGLESNKDFKTDLFQIPSEVTKSLSPWLNLGEPNLKNEDLKLAYEMSKKVKNGEVCDLKKFKLLKTNPLFIQNEKNKIKADYKYALTILSSKIDASDSLYQEAFGSALNNATYLELSKFGFDYSNEDTMKLINRYIDGTLEISSQDLFNLINKNEFQTDEYISLATHLKTKLDPDKLMGVFDRLKNEHSNANEAYLYILYDLQMIDNLREIITSSQDGEFDKIKTLLFLREHGKLAPASLFYK</sequence>
<dbReference type="KEGG" id="caj:CIG1485E_0262"/>
<reference evidence="3" key="1">
    <citation type="journal article" date="2014" name="Genome Announc.">
        <title>Complete Genome Sequence of Campylobacter iguaniorum Strain 1485ET, Isolated from a Bearded Dragon (Pogona vitticeps).</title>
        <authorList>
            <person name="Gilbert M.J."/>
            <person name="Miller W.G."/>
            <person name="Yee E."/>
            <person name="Kik M."/>
            <person name="Wagenaar J.A."/>
            <person name="Duim B."/>
        </authorList>
    </citation>
    <scope>NUCLEOTIDE SEQUENCE [LARGE SCALE GENOMIC DNA]</scope>
    <source>
        <strain evidence="3">1485E</strain>
    </source>
</reference>
<keyword evidence="1" id="KW-0472">Membrane</keyword>
<dbReference type="EMBL" id="CP009043">
    <property type="protein sequence ID" value="AII14133.1"/>
    <property type="molecule type" value="Genomic_DNA"/>
</dbReference>
<dbReference type="AlphaFoldDB" id="A0A076F8V7"/>
<dbReference type="Proteomes" id="UP000028486">
    <property type="component" value="Chromosome"/>
</dbReference>
<keyword evidence="1" id="KW-0812">Transmembrane</keyword>
<protein>
    <submittedName>
        <fullName evidence="2">Hypothetical membrane protein</fullName>
    </submittedName>
</protein>